<dbReference type="Proteomes" id="UP000029738">
    <property type="component" value="Unassembled WGS sequence"/>
</dbReference>
<dbReference type="AlphaFoldDB" id="A0A0C1RI16"/>
<dbReference type="OrthoDB" id="513105at2"/>
<reference evidence="1" key="2">
    <citation type="submission" date="2019-11" db="EMBL/GenBank/DDBJ databases">
        <title>Improved Assembly of Tolypothrix boutellei genome.</title>
        <authorList>
            <person name="Sarangi A.N."/>
            <person name="Mukherjee M."/>
            <person name="Ghosh S."/>
            <person name="Singh D."/>
            <person name="Das A."/>
            <person name="Kant S."/>
            <person name="Prusty A."/>
            <person name="Tripathy S."/>
        </authorList>
    </citation>
    <scope>NUCLEOTIDE SEQUENCE</scope>
    <source>
        <strain evidence="1">VB521301</strain>
    </source>
</reference>
<evidence type="ECO:0000313" key="3">
    <source>
        <dbReference type="Proteomes" id="UP000029738"/>
    </source>
</evidence>
<proteinExistence type="predicted"/>
<dbReference type="STRING" id="1479485.DA73_0214110"/>
<sequence>MEPLQKQVLTLSQKLDALYQVIEQLDGKVSQALSDCSLAKEESRDNFLENSSDRRHQFKGHSIFNSELEHKDVIADGIYSDSNLQAGDKQITPEIQIQRLTAQLTAAYNRIAALEEQLLLKRISS</sequence>
<reference evidence="2" key="1">
    <citation type="journal article" date="2015" name="Genome Announc.">
        <title>Draft Genome Sequence of Tolypothrix boutellei Strain VB521301.</title>
        <authorList>
            <person name="Chandrababunaidu M.M."/>
            <person name="Singh D."/>
            <person name="Sen D."/>
            <person name="Bhan S."/>
            <person name="Das S."/>
            <person name="Gupta A."/>
            <person name="Adhikary S.P."/>
            <person name="Tripathy S."/>
        </authorList>
    </citation>
    <scope>NUCLEOTIDE SEQUENCE</scope>
    <source>
        <strain evidence="2">VB521301</strain>
    </source>
</reference>
<protein>
    <submittedName>
        <fullName evidence="2">Uncharacterized protein</fullName>
    </submittedName>
</protein>
<keyword evidence="3" id="KW-1185">Reference proteome</keyword>
<dbReference type="EMBL" id="JHEG02000043">
    <property type="protein sequence ID" value="KIE11640.1"/>
    <property type="molecule type" value="Genomic_DNA"/>
</dbReference>
<evidence type="ECO:0000313" key="2">
    <source>
        <dbReference type="EMBL" id="KIE11640.1"/>
    </source>
</evidence>
<accession>A0A0C1RI16</accession>
<dbReference type="RefSeq" id="WP_038081085.1">
    <property type="nucleotide sequence ID" value="NZ_JHEG04000001.1"/>
</dbReference>
<dbReference type="EMBL" id="JHEG04000001">
    <property type="protein sequence ID" value="KAF3887511.1"/>
    <property type="molecule type" value="Genomic_DNA"/>
</dbReference>
<organism evidence="2">
    <name type="scientific">Tolypothrix bouteillei VB521301</name>
    <dbReference type="NCBI Taxonomy" id="1479485"/>
    <lineage>
        <taxon>Bacteria</taxon>
        <taxon>Bacillati</taxon>
        <taxon>Cyanobacteriota</taxon>
        <taxon>Cyanophyceae</taxon>
        <taxon>Nostocales</taxon>
        <taxon>Tolypothrichaceae</taxon>
        <taxon>Tolypothrix</taxon>
    </lineage>
</organism>
<gene>
    <name evidence="2" type="ORF">DA73_0214110</name>
    <name evidence="1" type="ORF">DA73_0400019985</name>
</gene>
<evidence type="ECO:0000313" key="1">
    <source>
        <dbReference type="EMBL" id="KAF3887511.1"/>
    </source>
</evidence>
<comment type="caution">
    <text evidence="2">The sequence shown here is derived from an EMBL/GenBank/DDBJ whole genome shotgun (WGS) entry which is preliminary data.</text>
</comment>
<name>A0A0C1RI16_9CYAN</name>